<sequence>MRTFGETLKKLRAKKNLSQQEVSNRLGINRASYARYETDSTEADFETLQKLADFYGVSIDFLLGRDEITLSKDVPIDLEEYVMNKERLMFRGIPLNESERKQIRNILRGLFMDDLESKGGSEK</sequence>
<dbReference type="InterPro" id="IPR001387">
    <property type="entry name" value="Cro/C1-type_HTH"/>
</dbReference>
<dbReference type="PANTHER" id="PTHR46558:SF11">
    <property type="entry name" value="HTH-TYPE TRANSCRIPTIONAL REGULATOR XRE"/>
    <property type="match status" value="1"/>
</dbReference>
<evidence type="ECO:0000259" key="2">
    <source>
        <dbReference type="PROSITE" id="PS50943"/>
    </source>
</evidence>
<dbReference type="Gene3D" id="1.10.260.40">
    <property type="entry name" value="lambda repressor-like DNA-binding domains"/>
    <property type="match status" value="1"/>
</dbReference>
<organism evidence="3 4">
    <name type="scientific">Gordoniibacillus kamchatkensis</name>
    <dbReference type="NCBI Taxonomy" id="1590651"/>
    <lineage>
        <taxon>Bacteria</taxon>
        <taxon>Bacillati</taxon>
        <taxon>Bacillota</taxon>
        <taxon>Bacilli</taxon>
        <taxon>Bacillales</taxon>
        <taxon>Paenibacillaceae</taxon>
        <taxon>Gordoniibacillus</taxon>
    </lineage>
</organism>
<feature type="domain" description="HTH cro/C1-type" evidence="2">
    <location>
        <begin position="8"/>
        <end position="62"/>
    </location>
</feature>
<proteinExistence type="predicted"/>
<evidence type="ECO:0000256" key="1">
    <source>
        <dbReference type="ARBA" id="ARBA00023125"/>
    </source>
</evidence>
<evidence type="ECO:0000313" key="3">
    <source>
        <dbReference type="EMBL" id="KIL37965.1"/>
    </source>
</evidence>
<accession>A0ABR5AA81</accession>
<dbReference type="CDD" id="cd00093">
    <property type="entry name" value="HTH_XRE"/>
    <property type="match status" value="1"/>
</dbReference>
<keyword evidence="4" id="KW-1185">Reference proteome</keyword>
<dbReference type="PROSITE" id="PS50943">
    <property type="entry name" value="HTH_CROC1"/>
    <property type="match status" value="1"/>
</dbReference>
<dbReference type="SMART" id="SM00530">
    <property type="entry name" value="HTH_XRE"/>
    <property type="match status" value="1"/>
</dbReference>
<dbReference type="RefSeq" id="WP_041052176.1">
    <property type="nucleotide sequence ID" value="NZ_JXAK01000085.1"/>
</dbReference>
<reference evidence="3 4" key="1">
    <citation type="submission" date="2014-12" db="EMBL/GenBank/DDBJ databases">
        <title>Draft genome sequence of Paenibacillus kamchatkensis strain B-2647.</title>
        <authorList>
            <person name="Karlyshev A.V."/>
            <person name="Kudryashova E.B."/>
        </authorList>
    </citation>
    <scope>NUCLEOTIDE SEQUENCE [LARGE SCALE GENOMIC DNA]</scope>
    <source>
        <strain evidence="3 4">VKM B-2647</strain>
    </source>
</reference>
<comment type="caution">
    <text evidence="3">The sequence shown here is derived from an EMBL/GenBank/DDBJ whole genome shotgun (WGS) entry which is preliminary data.</text>
</comment>
<dbReference type="EMBL" id="JXAK01000085">
    <property type="protein sequence ID" value="KIL37965.1"/>
    <property type="molecule type" value="Genomic_DNA"/>
</dbReference>
<dbReference type="Pfam" id="PF01381">
    <property type="entry name" value="HTH_3"/>
    <property type="match status" value="1"/>
</dbReference>
<gene>
    <name evidence="3" type="ORF">SD70_29725</name>
</gene>
<dbReference type="PANTHER" id="PTHR46558">
    <property type="entry name" value="TRACRIPTIONAL REGULATORY PROTEIN-RELATED-RELATED"/>
    <property type="match status" value="1"/>
</dbReference>
<dbReference type="SUPFAM" id="SSF47413">
    <property type="entry name" value="lambda repressor-like DNA-binding domains"/>
    <property type="match status" value="1"/>
</dbReference>
<dbReference type="Proteomes" id="UP000031967">
    <property type="component" value="Unassembled WGS sequence"/>
</dbReference>
<keyword evidence="1" id="KW-0238">DNA-binding</keyword>
<evidence type="ECO:0000313" key="4">
    <source>
        <dbReference type="Proteomes" id="UP000031967"/>
    </source>
</evidence>
<name>A0ABR5AA81_9BACL</name>
<protein>
    <recommendedName>
        <fullName evidence="2">HTH cro/C1-type domain-containing protein</fullName>
    </recommendedName>
</protein>
<dbReference type="InterPro" id="IPR010982">
    <property type="entry name" value="Lambda_DNA-bd_dom_sf"/>
</dbReference>